<feature type="domain" description="C2H2-type" evidence="7">
    <location>
        <begin position="365"/>
        <end position="393"/>
    </location>
</feature>
<dbReference type="PANTHER" id="PTHR24379:SF121">
    <property type="entry name" value="C2H2-TYPE DOMAIN-CONTAINING PROTEIN"/>
    <property type="match status" value="1"/>
</dbReference>
<dbReference type="GO" id="GO:0008270">
    <property type="term" value="F:zinc ion binding"/>
    <property type="evidence" value="ECO:0007669"/>
    <property type="project" value="UniProtKB-KW"/>
</dbReference>
<protein>
    <recommendedName>
        <fullName evidence="7">C2H2-type domain-containing protein</fullName>
    </recommendedName>
</protein>
<feature type="domain" description="C2H2-type" evidence="7">
    <location>
        <begin position="510"/>
        <end position="537"/>
    </location>
</feature>
<keyword evidence="2" id="KW-0677">Repeat</keyword>
<keyword evidence="1" id="KW-0479">Metal-binding</keyword>
<feature type="domain" description="C2H2-type" evidence="7">
    <location>
        <begin position="646"/>
        <end position="673"/>
    </location>
</feature>
<evidence type="ECO:0000256" key="6">
    <source>
        <dbReference type="SAM" id="MobiDB-lite"/>
    </source>
</evidence>
<evidence type="ECO:0000256" key="2">
    <source>
        <dbReference type="ARBA" id="ARBA00022737"/>
    </source>
</evidence>
<dbReference type="AlphaFoldDB" id="A0AAN8NX13"/>
<organism evidence="8 9">
    <name type="scientific">Polyplax serrata</name>
    <name type="common">Common mouse louse</name>
    <dbReference type="NCBI Taxonomy" id="468196"/>
    <lineage>
        <taxon>Eukaryota</taxon>
        <taxon>Metazoa</taxon>
        <taxon>Ecdysozoa</taxon>
        <taxon>Arthropoda</taxon>
        <taxon>Hexapoda</taxon>
        <taxon>Insecta</taxon>
        <taxon>Pterygota</taxon>
        <taxon>Neoptera</taxon>
        <taxon>Paraneoptera</taxon>
        <taxon>Psocodea</taxon>
        <taxon>Troctomorpha</taxon>
        <taxon>Phthiraptera</taxon>
        <taxon>Anoplura</taxon>
        <taxon>Polyplacidae</taxon>
        <taxon>Polyplax</taxon>
    </lineage>
</organism>
<dbReference type="Pfam" id="PF00096">
    <property type="entry name" value="zf-C2H2"/>
    <property type="match status" value="6"/>
</dbReference>
<accession>A0AAN8NX13</accession>
<dbReference type="SUPFAM" id="SSF57667">
    <property type="entry name" value="beta-beta-alpha zinc fingers"/>
    <property type="match status" value="10"/>
</dbReference>
<reference evidence="8 9" key="1">
    <citation type="submission" date="2023-10" db="EMBL/GenBank/DDBJ databases">
        <title>Genomes of two closely related lineages of the louse Polyplax serrata with different host specificities.</title>
        <authorList>
            <person name="Martinu J."/>
            <person name="Tarabai H."/>
            <person name="Stefka J."/>
            <person name="Hypsa V."/>
        </authorList>
    </citation>
    <scope>NUCLEOTIDE SEQUENCE [LARGE SCALE GENOMIC DNA]</scope>
    <source>
        <strain evidence="8">HR10_N</strain>
    </source>
</reference>
<evidence type="ECO:0000256" key="1">
    <source>
        <dbReference type="ARBA" id="ARBA00022723"/>
    </source>
</evidence>
<dbReference type="PANTHER" id="PTHR24379">
    <property type="entry name" value="KRAB AND ZINC FINGER DOMAIN-CONTAINING"/>
    <property type="match status" value="1"/>
</dbReference>
<feature type="domain" description="C2H2-type" evidence="7">
    <location>
        <begin position="538"/>
        <end position="568"/>
    </location>
</feature>
<feature type="domain" description="C2H2-type" evidence="7">
    <location>
        <begin position="228"/>
        <end position="255"/>
    </location>
</feature>
<dbReference type="Pfam" id="PF13912">
    <property type="entry name" value="zf-C2H2_6"/>
    <property type="match status" value="1"/>
</dbReference>
<feature type="domain" description="C2H2-type" evidence="7">
    <location>
        <begin position="201"/>
        <end position="228"/>
    </location>
</feature>
<keyword evidence="3 5" id="KW-0863">Zinc-finger</keyword>
<feature type="domain" description="C2H2-type" evidence="7">
    <location>
        <begin position="482"/>
        <end position="509"/>
    </location>
</feature>
<gene>
    <name evidence="8" type="ORF">RUM43_014246</name>
</gene>
<feature type="domain" description="C2H2-type" evidence="7">
    <location>
        <begin position="973"/>
        <end position="1001"/>
    </location>
</feature>
<evidence type="ECO:0000256" key="4">
    <source>
        <dbReference type="ARBA" id="ARBA00022833"/>
    </source>
</evidence>
<sequence>MLIMEVEGDPLMLSDPLDCKAIELNNVDVSPKWSLEPETEMIFDVSSKHSEDGLGIVSDEKRFRGRKGQKVNFEDADWNCSVKRRVASRRKQRSKDVRKQLALNEADTQKVSCSSGENFGCNLCDRTFDTTSDLKEHVSNHKKSFTCGKCTTFRNPKSYENNARFERELGETEPSDGIGKTAGERQESKKYCEHLKSERKYRCQLCQKTFITVGHLNTHMYCHSDKKWKCDGCGKNFSCERSLTRHRETFPGEHWFPCQHCDMNFFRVGNILKHLEVKHPEASLEAMRTGELHFTYVTNINNRDTENENSVTERKLCICTKCLDVFRSSDALQAHKETVHAFVDQQESEQNTSQEENNADQVPRFRCEICFKEFVSSEGFEYHRKNQHGAQSKEKKMRNKGELTVVSREDENGDVVENFLCRVCSESFPAKEVLQEHVKSHNRSKPTEGKPAAHLCCICPKSFTSSDGLKYHLATHTGEKRYSCSICGKKFIKKTHLFEHVATHSQEKFFKCSRCPRTFSTHSAYRKHVKHFPGPHSFSCVKCGKLFTKESMLEKHVCVDLVNVTMAPEVKALLTENPKETSIRQPEVVEQTETKATVTRSSVRVSSDVSGSTENGPHSCYKCFNVFPSLEELQTHQNEHVGKQHYQCRFCPEMFKRADDFSTHIRDHLGSSPYMCLKCNRKFISPLTLALHAKKYPGEHSFTCKKCQRWFPSEKRLDRHECMLQNSDEFTCACRASIKSWKEFVEHAGTKPYACCSCNVRYPTLIALMRHIKKHTGVKPFSCEECGKSFRSKSNYLHHKNIHLEVKELYCEHCSFKSKSKKRMDFHLFRKHDIGSNTSSTLCPVCGINFPYLLQAKKHIETEHPGELILERSSGEKKAVSVVLCTLCGKLLSNKYMLANHMKKVHDPDAPKNVPEYTCDVCHGKFRSQKQLERHAEVHEAPSLSTCEICNKQFHFAKDLRKHMRRHDMNKPFSCFKCGKNFKVSVSLKYHSTICEKGQGGGRISSVAKRKKEVVGSTEIDGNIYVGHIDPTNLKYPSYTISFS</sequence>
<evidence type="ECO:0000256" key="3">
    <source>
        <dbReference type="ARBA" id="ARBA00022771"/>
    </source>
</evidence>
<evidence type="ECO:0000256" key="5">
    <source>
        <dbReference type="PROSITE-ProRule" id="PRU00042"/>
    </source>
</evidence>
<feature type="domain" description="C2H2-type" evidence="7">
    <location>
        <begin position="119"/>
        <end position="146"/>
    </location>
</feature>
<dbReference type="EMBL" id="JAWJWE010000009">
    <property type="protein sequence ID" value="KAK6631150.1"/>
    <property type="molecule type" value="Genomic_DNA"/>
</dbReference>
<feature type="domain" description="C2H2-type" evidence="7">
    <location>
        <begin position="674"/>
        <end position="701"/>
    </location>
</feature>
<dbReference type="FunFam" id="3.30.160.60:FF:000759">
    <property type="entry name" value="zinc finger protein 16"/>
    <property type="match status" value="1"/>
</dbReference>
<dbReference type="FunFam" id="3.30.160.60:FF:000100">
    <property type="entry name" value="Zinc finger 45-like"/>
    <property type="match status" value="1"/>
</dbReference>
<dbReference type="PROSITE" id="PS00028">
    <property type="entry name" value="ZINC_FINGER_C2H2_1"/>
    <property type="match status" value="16"/>
</dbReference>
<evidence type="ECO:0000259" key="7">
    <source>
        <dbReference type="PROSITE" id="PS50157"/>
    </source>
</evidence>
<dbReference type="InterPro" id="IPR036236">
    <property type="entry name" value="Znf_C2H2_sf"/>
</dbReference>
<feature type="domain" description="C2H2-type" evidence="7">
    <location>
        <begin position="883"/>
        <end position="911"/>
    </location>
</feature>
<dbReference type="InterPro" id="IPR013087">
    <property type="entry name" value="Znf_C2H2_type"/>
</dbReference>
<dbReference type="Gene3D" id="3.30.160.60">
    <property type="entry name" value="Classic Zinc Finger"/>
    <property type="match status" value="14"/>
</dbReference>
<feature type="domain" description="C2H2-type" evidence="7">
    <location>
        <begin position="618"/>
        <end position="645"/>
    </location>
</feature>
<keyword evidence="4" id="KW-0862">Zinc</keyword>
<feature type="domain" description="C2H2-type" evidence="7">
    <location>
        <begin position="753"/>
        <end position="780"/>
    </location>
</feature>
<comment type="caution">
    <text evidence="8">The sequence shown here is derived from an EMBL/GenBank/DDBJ whole genome shotgun (WGS) entry which is preliminary data.</text>
</comment>
<feature type="domain" description="C2H2-type" evidence="7">
    <location>
        <begin position="419"/>
        <end position="446"/>
    </location>
</feature>
<dbReference type="Proteomes" id="UP001372834">
    <property type="component" value="Unassembled WGS sequence"/>
</dbReference>
<dbReference type="SMART" id="SM00355">
    <property type="entry name" value="ZnF_C2H2"/>
    <property type="match status" value="23"/>
</dbReference>
<feature type="region of interest" description="Disordered" evidence="6">
    <location>
        <begin position="584"/>
        <end position="615"/>
    </location>
</feature>
<name>A0AAN8NX13_POLSC</name>
<evidence type="ECO:0000313" key="9">
    <source>
        <dbReference type="Proteomes" id="UP001372834"/>
    </source>
</evidence>
<feature type="compositionally biased region" description="Low complexity" evidence="6">
    <location>
        <begin position="597"/>
        <end position="613"/>
    </location>
</feature>
<feature type="domain" description="C2H2-type" evidence="7">
    <location>
        <begin position="945"/>
        <end position="972"/>
    </location>
</feature>
<dbReference type="PROSITE" id="PS50157">
    <property type="entry name" value="ZINC_FINGER_C2H2_2"/>
    <property type="match status" value="18"/>
</dbReference>
<feature type="domain" description="C2H2-type" evidence="7">
    <location>
        <begin position="781"/>
        <end position="808"/>
    </location>
</feature>
<evidence type="ECO:0000313" key="8">
    <source>
        <dbReference type="EMBL" id="KAK6631150.1"/>
    </source>
</evidence>
<feature type="domain" description="C2H2-type" evidence="7">
    <location>
        <begin position="917"/>
        <end position="944"/>
    </location>
</feature>
<feature type="domain" description="C2H2-type" evidence="7">
    <location>
        <begin position="454"/>
        <end position="481"/>
    </location>
</feature>
<proteinExistence type="predicted"/>